<dbReference type="AlphaFoldDB" id="A0A5D3AJ70"/>
<evidence type="ECO:0000313" key="3">
    <source>
        <dbReference type="Proteomes" id="UP000323597"/>
    </source>
</evidence>
<organism evidence="2 3">
    <name type="scientific">Gossypium mustelinum</name>
    <name type="common">Cotton</name>
    <name type="synonym">Gossypium caicoense</name>
    <dbReference type="NCBI Taxonomy" id="34275"/>
    <lineage>
        <taxon>Eukaryota</taxon>
        <taxon>Viridiplantae</taxon>
        <taxon>Streptophyta</taxon>
        <taxon>Embryophyta</taxon>
        <taxon>Tracheophyta</taxon>
        <taxon>Spermatophyta</taxon>
        <taxon>Magnoliopsida</taxon>
        <taxon>eudicotyledons</taxon>
        <taxon>Gunneridae</taxon>
        <taxon>Pentapetalae</taxon>
        <taxon>rosids</taxon>
        <taxon>malvids</taxon>
        <taxon>Malvales</taxon>
        <taxon>Malvaceae</taxon>
        <taxon>Malvoideae</taxon>
        <taxon>Gossypium</taxon>
    </lineage>
</organism>
<reference evidence="2 3" key="1">
    <citation type="submission" date="2019-07" db="EMBL/GenBank/DDBJ databases">
        <title>WGS assembly of Gossypium mustelinum.</title>
        <authorList>
            <person name="Chen Z.J."/>
            <person name="Sreedasyam A."/>
            <person name="Ando A."/>
            <person name="Song Q."/>
            <person name="De L."/>
            <person name="Hulse-Kemp A."/>
            <person name="Ding M."/>
            <person name="Ye W."/>
            <person name="Kirkbride R."/>
            <person name="Jenkins J."/>
            <person name="Plott C."/>
            <person name="Lovell J."/>
            <person name="Lin Y.-M."/>
            <person name="Vaughn R."/>
            <person name="Liu B."/>
            <person name="Li W."/>
            <person name="Simpson S."/>
            <person name="Scheffler B."/>
            <person name="Saski C."/>
            <person name="Grover C."/>
            <person name="Hu G."/>
            <person name="Conover J."/>
            <person name="Carlson J."/>
            <person name="Shu S."/>
            <person name="Boston L."/>
            <person name="Williams M."/>
            <person name="Peterson D."/>
            <person name="Mcgee K."/>
            <person name="Jones D."/>
            <person name="Wendel J."/>
            <person name="Stelly D."/>
            <person name="Grimwood J."/>
            <person name="Schmutz J."/>
        </authorList>
    </citation>
    <scope>NUCLEOTIDE SEQUENCE [LARGE SCALE GENOMIC DNA]</scope>
    <source>
        <strain evidence="2">1408120.09</strain>
    </source>
</reference>
<keyword evidence="3" id="KW-1185">Reference proteome</keyword>
<feature type="non-terminal residue" evidence="2">
    <location>
        <position position="217"/>
    </location>
</feature>
<dbReference type="InterPro" id="IPR054722">
    <property type="entry name" value="PolX-like_BBD"/>
</dbReference>
<name>A0A5D3AJ70_GOSMU</name>
<gene>
    <name evidence="2" type="ORF">E1A91_A01G237700v1</name>
</gene>
<proteinExistence type="predicted"/>
<evidence type="ECO:0000259" key="1">
    <source>
        <dbReference type="Pfam" id="PF22936"/>
    </source>
</evidence>
<sequence length="217" mass="24749">MRFHGLDMEDAKIVLKILRSLTPKLSYVFCSIGESKNVSHLSIDDALQSSLICREPKVNLSKPTPNPQLPKEKEEKSNFAELEEEETLLMAFHAIEEFDQQTWYVDTGCNNHMTGCKSFFTKLDESFHTIVMGKGDIQIRTMNDFIETISNVFYVPNLKTNLLSARQLQDKGYNITIFNGECKVYDSKKGSIVVVKMSANMLFPLKIKELHDCLLAK</sequence>
<dbReference type="Proteomes" id="UP000323597">
    <property type="component" value="Chromosome A01"/>
</dbReference>
<dbReference type="Pfam" id="PF22936">
    <property type="entry name" value="Pol_BBD"/>
    <property type="match status" value="1"/>
</dbReference>
<protein>
    <recommendedName>
        <fullName evidence="1">Retrovirus-related Pol polyprotein from transposon TNT 1-94-like beta-barrel domain-containing protein</fullName>
    </recommendedName>
</protein>
<dbReference type="EMBL" id="CM017636">
    <property type="protein sequence ID" value="TYJ50852.1"/>
    <property type="molecule type" value="Genomic_DNA"/>
</dbReference>
<evidence type="ECO:0000313" key="2">
    <source>
        <dbReference type="EMBL" id="TYJ50852.1"/>
    </source>
</evidence>
<accession>A0A5D3AJ70</accession>
<feature type="domain" description="Retrovirus-related Pol polyprotein from transposon TNT 1-94-like beta-barrel" evidence="1">
    <location>
        <begin position="103"/>
        <end position="173"/>
    </location>
</feature>